<dbReference type="EMBL" id="JAEQMG010000149">
    <property type="protein sequence ID" value="MBK6089763.1"/>
    <property type="molecule type" value="Genomic_DNA"/>
</dbReference>
<evidence type="ECO:0000313" key="1">
    <source>
        <dbReference type="EMBL" id="MBK6089763.1"/>
    </source>
</evidence>
<comment type="caution">
    <text evidence="1">The sequence shown here is derived from an EMBL/GenBank/DDBJ whole genome shotgun (WGS) entry which is preliminary data.</text>
</comment>
<dbReference type="InterPro" id="IPR050583">
    <property type="entry name" value="Mycobacterial_A85_antigen"/>
</dbReference>
<keyword evidence="2" id="KW-1185">Reference proteome</keyword>
<evidence type="ECO:0008006" key="3">
    <source>
        <dbReference type="Google" id="ProtNLM"/>
    </source>
</evidence>
<dbReference type="PANTHER" id="PTHR48098:SF6">
    <property type="entry name" value="FERRI-BACILLIBACTIN ESTERASE BESA"/>
    <property type="match status" value="1"/>
</dbReference>
<dbReference type="Gene3D" id="3.40.50.1820">
    <property type="entry name" value="alpha/beta hydrolase"/>
    <property type="match status" value="1"/>
</dbReference>
<dbReference type="Pfam" id="PF00756">
    <property type="entry name" value="Esterase"/>
    <property type="match status" value="1"/>
</dbReference>
<dbReference type="SUPFAM" id="SSF53474">
    <property type="entry name" value="alpha/beta-Hydrolases"/>
    <property type="match status" value="1"/>
</dbReference>
<dbReference type="InterPro" id="IPR000801">
    <property type="entry name" value="Esterase-like"/>
</dbReference>
<dbReference type="AlphaFoldDB" id="A0A935C6V1"/>
<gene>
    <name evidence="1" type="ORF">JKK62_14120</name>
</gene>
<organism evidence="1 2">
    <name type="scientific">Ruminococcus difficilis</name>
    <dbReference type="NCBI Taxonomy" id="2763069"/>
    <lineage>
        <taxon>Bacteria</taxon>
        <taxon>Bacillati</taxon>
        <taxon>Bacillota</taxon>
        <taxon>Clostridia</taxon>
        <taxon>Eubacteriales</taxon>
        <taxon>Oscillospiraceae</taxon>
        <taxon>Ruminococcus</taxon>
    </lineage>
</organism>
<dbReference type="InterPro" id="IPR029058">
    <property type="entry name" value="AB_hydrolase_fold"/>
</dbReference>
<dbReference type="RefSeq" id="WP_201428470.1">
    <property type="nucleotide sequence ID" value="NZ_JAEQMG010000149.1"/>
</dbReference>
<reference evidence="1" key="1">
    <citation type="submission" date="2021-01" db="EMBL/GenBank/DDBJ databases">
        <title>Genome public.</title>
        <authorList>
            <person name="Liu C."/>
            <person name="Sun Q."/>
        </authorList>
    </citation>
    <scope>NUCLEOTIDE SEQUENCE</scope>
    <source>
        <strain evidence="1">M6</strain>
    </source>
</reference>
<evidence type="ECO:0000313" key="2">
    <source>
        <dbReference type="Proteomes" id="UP000633365"/>
    </source>
</evidence>
<name>A0A935C6V1_9FIRM</name>
<proteinExistence type="predicted"/>
<sequence>MIEEKIIPLYIPYPDSNEERLVRVFIPEHEAGETFPVIYMTDGQNLFEDNHVEFGCWYTRETIRDEKKATGKAAIIVGIHNDGDPMERTNELTPLTIGELACPEELKLQITPQGEIFDDFVVNRVMPVIEKDFPVELGRNATAICGSSSGGLQAFFTALNHPDLFCAAGVLSPAFVIYTPEDMRDWIHSKLQPVLPYLYIYSGAGDDQEKLIYQSTEWTYEILEECYPPEKLNEVILFEMPHHETAWEQIFKDFLHIFLERRAEF</sequence>
<dbReference type="PANTHER" id="PTHR48098">
    <property type="entry name" value="ENTEROCHELIN ESTERASE-RELATED"/>
    <property type="match status" value="1"/>
</dbReference>
<accession>A0A935C6V1</accession>
<dbReference type="Proteomes" id="UP000633365">
    <property type="component" value="Unassembled WGS sequence"/>
</dbReference>
<protein>
    <recommendedName>
        <fullName evidence="3">Alpha/beta hydrolase</fullName>
    </recommendedName>
</protein>